<evidence type="ECO:0000256" key="25">
    <source>
        <dbReference type="RuleBase" id="RU361144"/>
    </source>
</evidence>
<feature type="binding site" evidence="22">
    <location>
        <position position="378"/>
    </location>
    <ligand>
        <name>Zn(2+)</name>
        <dbReference type="ChEBI" id="CHEBI:29105"/>
        <label>2</label>
        <note>catalytic</note>
    </ligand>
</feature>
<dbReference type="InterPro" id="IPR042088">
    <property type="entry name" value="OligoPept_F_C"/>
</dbReference>
<dbReference type="PROSITE" id="PS01186">
    <property type="entry name" value="EGF_2"/>
    <property type="match status" value="2"/>
</dbReference>
<dbReference type="Gene3D" id="1.10.1370.20">
    <property type="entry name" value="Oligoendopeptidase f, C-terminal domain"/>
    <property type="match status" value="1"/>
</dbReference>
<evidence type="ECO:0000256" key="27">
    <source>
        <dbReference type="SAM" id="SignalP"/>
    </source>
</evidence>
<keyword evidence="26" id="KW-0812">Transmembrane</keyword>
<dbReference type="CDD" id="cd06461">
    <property type="entry name" value="M2_ACE"/>
    <property type="match status" value="2"/>
</dbReference>
<dbReference type="GO" id="GO:0005509">
    <property type="term" value="F:calcium ion binding"/>
    <property type="evidence" value="ECO:0007669"/>
    <property type="project" value="InterPro"/>
</dbReference>
<protein>
    <recommendedName>
        <fullName evidence="14 25">Angiotensin-converting enzyme</fullName>
        <ecNumber evidence="25">3.4.-.-</ecNumber>
    </recommendedName>
</protein>
<keyword evidence="3 25" id="KW-0121">Carboxypeptidase</keyword>
<feature type="disulfide bond" evidence="20 24">
    <location>
        <begin position="142"/>
        <end position="150"/>
    </location>
</feature>
<feature type="disulfide bond" evidence="20 24">
    <location>
        <begin position="343"/>
        <end position="361"/>
    </location>
</feature>
<feature type="glycosylation site" description="N-linked (GlcNAc...) asparagine" evidence="16">
    <location>
        <position position="63"/>
    </location>
</feature>
<dbReference type="InterPro" id="IPR001548">
    <property type="entry name" value="Peptidase_M2"/>
</dbReference>
<evidence type="ECO:0000256" key="23">
    <source>
        <dbReference type="PROSITE-ProRule" id="PRU00076"/>
    </source>
</evidence>
<feature type="active site" description="Proton donor 2" evidence="21">
    <location>
        <position position="504"/>
    </location>
</feature>
<comment type="cofactor">
    <cofactor evidence="25">
        <name>Zn(2+)</name>
        <dbReference type="ChEBI" id="CHEBI:29105"/>
    </cofactor>
    <text evidence="25">Binds 2 Zn(2+) ions per subunit.</text>
</comment>
<organism evidence="29 30">
    <name type="scientific">Holothuria leucospilota</name>
    <name type="common">Black long sea cucumber</name>
    <name type="synonym">Mertensiothuria leucospilota</name>
    <dbReference type="NCBI Taxonomy" id="206669"/>
    <lineage>
        <taxon>Eukaryota</taxon>
        <taxon>Metazoa</taxon>
        <taxon>Echinodermata</taxon>
        <taxon>Eleutherozoa</taxon>
        <taxon>Echinozoa</taxon>
        <taxon>Holothuroidea</taxon>
        <taxon>Aspidochirotacea</taxon>
        <taxon>Aspidochirotida</taxon>
        <taxon>Holothuriidae</taxon>
        <taxon>Holothuria</taxon>
    </lineage>
</organism>
<accession>A0A9Q1C4D0</accession>
<evidence type="ECO:0000256" key="16">
    <source>
        <dbReference type="PIRSR" id="PIRSR601548-10"/>
    </source>
</evidence>
<dbReference type="PROSITE" id="PS50026">
    <property type="entry name" value="EGF_3"/>
    <property type="match status" value="2"/>
</dbReference>
<feature type="binding site" evidence="22">
    <location>
        <position position="374"/>
    </location>
    <ligand>
        <name>Zn(2+)</name>
        <dbReference type="ChEBI" id="CHEBI:29105"/>
        <label>2</label>
        <note>catalytic</note>
    </ligand>
</feature>
<dbReference type="InterPro" id="IPR000742">
    <property type="entry name" value="EGF"/>
</dbReference>
<feature type="domain" description="EGF-like" evidence="28">
    <location>
        <begin position="608"/>
        <end position="649"/>
    </location>
</feature>
<evidence type="ECO:0000256" key="1">
    <source>
        <dbReference type="ARBA" id="ARBA00008139"/>
    </source>
</evidence>
<evidence type="ECO:0000256" key="3">
    <source>
        <dbReference type="ARBA" id="ARBA00022645"/>
    </source>
</evidence>
<feature type="binding site" evidence="18">
    <location>
        <position position="216"/>
    </location>
    <ligand>
        <name>chloride</name>
        <dbReference type="ChEBI" id="CHEBI:17996"/>
        <label>1</label>
    </ligand>
</feature>
<dbReference type="EC" id="3.4.-.-" evidence="25"/>
<evidence type="ECO:0000256" key="10">
    <source>
        <dbReference type="ARBA" id="ARBA00023049"/>
    </source>
</evidence>
<dbReference type="Gene3D" id="2.10.25.10">
    <property type="entry name" value="Laminin"/>
    <property type="match status" value="2"/>
</dbReference>
<dbReference type="PROSITE" id="PS52011">
    <property type="entry name" value="PEPTIDASE_M2"/>
    <property type="match status" value="2"/>
</dbReference>
<keyword evidence="2 23" id="KW-0245">EGF-like domain</keyword>
<evidence type="ECO:0000256" key="2">
    <source>
        <dbReference type="ARBA" id="ARBA00022536"/>
    </source>
</evidence>
<dbReference type="GO" id="GO:0008237">
    <property type="term" value="F:metallopeptidase activity"/>
    <property type="evidence" value="ECO:0007669"/>
    <property type="project" value="UniProtKB-KW"/>
</dbReference>
<feature type="binding site" evidence="19">
    <location>
        <position position="402"/>
    </location>
    <ligand>
        <name>Zn(2+)</name>
        <dbReference type="ChEBI" id="CHEBI:29105"/>
        <label>1</label>
        <note>catalytic</note>
    </ligand>
</feature>
<feature type="active site" description="Proton acceptor 2" evidence="17">
    <location>
        <position position="1040"/>
    </location>
</feature>
<keyword evidence="8 25" id="KW-0378">Hydrolase</keyword>
<evidence type="ECO:0000256" key="4">
    <source>
        <dbReference type="ARBA" id="ARBA00022670"/>
    </source>
</evidence>
<evidence type="ECO:0000256" key="13">
    <source>
        <dbReference type="ARBA" id="ARBA00036868"/>
    </source>
</evidence>
<evidence type="ECO:0000256" key="14">
    <source>
        <dbReference type="ARBA" id="ARBA00039858"/>
    </source>
</evidence>
<feature type="active site" description="Proton acceptor 2" evidence="21">
    <location>
        <position position="375"/>
    </location>
</feature>
<name>A0A9Q1C4D0_HOLLE</name>
<dbReference type="GO" id="GO:0004180">
    <property type="term" value="F:carboxypeptidase activity"/>
    <property type="evidence" value="ECO:0007669"/>
    <property type="project" value="UniProtKB-KW"/>
</dbReference>
<feature type="disulfide bond" evidence="24">
    <location>
        <begin position="1008"/>
        <end position="1026"/>
    </location>
</feature>
<dbReference type="GO" id="GO:0006508">
    <property type="term" value="P:proteolysis"/>
    <property type="evidence" value="ECO:0007669"/>
    <property type="project" value="UniProtKB-KW"/>
</dbReference>
<feature type="signal peptide" evidence="27">
    <location>
        <begin position="1"/>
        <end position="22"/>
    </location>
</feature>
<dbReference type="FunFam" id="1.10.1370.30:FF:000004">
    <property type="entry name" value="Angiotensin-converting enzyme"/>
    <property type="match status" value="2"/>
</dbReference>
<evidence type="ECO:0000259" key="28">
    <source>
        <dbReference type="PROSITE" id="PS50026"/>
    </source>
</evidence>
<comment type="similarity">
    <text evidence="1 24 25">Belongs to the peptidase M2 family.</text>
</comment>
<keyword evidence="12 16" id="KW-0325">Glycoprotein</keyword>
<gene>
    <name evidence="29" type="ORF">HOLleu_15887</name>
</gene>
<evidence type="ECO:0000256" key="7">
    <source>
        <dbReference type="ARBA" id="ARBA00022737"/>
    </source>
</evidence>
<feature type="disulfide bond" evidence="24">
    <location>
        <begin position="807"/>
        <end position="815"/>
    </location>
</feature>
<dbReference type="SMART" id="SM00179">
    <property type="entry name" value="EGF_CA"/>
    <property type="match status" value="2"/>
</dbReference>
<feature type="chain" id="PRO_5040475967" description="Angiotensin-converting enzyme" evidence="27">
    <location>
        <begin position="23"/>
        <end position="1339"/>
    </location>
</feature>
<keyword evidence="5 19" id="KW-0479">Metal-binding</keyword>
<feature type="binding site" evidence="18">
    <location>
        <position position="513"/>
    </location>
    <ligand>
        <name>chloride</name>
        <dbReference type="ChEBI" id="CHEBI:17996"/>
        <label>1</label>
    </ligand>
</feature>
<evidence type="ECO:0000256" key="20">
    <source>
        <dbReference type="PIRSR" id="PIRSR601548-4"/>
    </source>
</evidence>
<dbReference type="Pfam" id="PF01401">
    <property type="entry name" value="Peptidase_M2"/>
    <property type="match status" value="2"/>
</dbReference>
<comment type="catalytic activity">
    <reaction evidence="13">
        <text>Release of a C-terminal dipeptide, oligopeptide-|-Xaa-Yaa, when Xaa is not Pro, and Yaa is neither Asp nor Glu. Thus, conversion of angiotensin I to angiotensin II, with increase in vasoconstrictor activity, but no action on angiotensin II.</text>
        <dbReference type="EC" id="3.4.15.1"/>
    </reaction>
</comment>
<evidence type="ECO:0000256" key="9">
    <source>
        <dbReference type="ARBA" id="ARBA00022833"/>
    </source>
</evidence>
<evidence type="ECO:0000256" key="15">
    <source>
        <dbReference type="PIRSR" id="PIRSR601548-1"/>
    </source>
</evidence>
<evidence type="ECO:0000256" key="18">
    <source>
        <dbReference type="PIRSR" id="PIRSR601548-2"/>
    </source>
</evidence>
<feature type="disulfide bond" evidence="20">
    <location>
        <begin position="529"/>
        <end position="541"/>
    </location>
</feature>
<evidence type="ECO:0000256" key="21">
    <source>
        <dbReference type="PIRSR" id="PIRSR601548-6"/>
    </source>
</evidence>
<dbReference type="Proteomes" id="UP001152320">
    <property type="component" value="Chromosome 7"/>
</dbReference>
<feature type="binding site" evidence="19">
    <location>
        <position position="374"/>
    </location>
    <ligand>
        <name>Zn(2+)</name>
        <dbReference type="ChEBI" id="CHEBI:29105"/>
        <label>1</label>
        <note>catalytic</note>
    </ligand>
</feature>
<feature type="active site" description="Proton donor 1" evidence="15">
    <location>
        <position position="504"/>
    </location>
</feature>
<dbReference type="InterPro" id="IPR049883">
    <property type="entry name" value="NOTCH1_EGF-like"/>
</dbReference>
<keyword evidence="10 25" id="KW-0482">Metalloprotease</keyword>
<dbReference type="SMART" id="SM00181">
    <property type="entry name" value="EGF"/>
    <property type="match status" value="2"/>
</dbReference>
<dbReference type="Pfam" id="PF07645">
    <property type="entry name" value="EGF_CA"/>
    <property type="match status" value="1"/>
</dbReference>
<dbReference type="InterPro" id="IPR009030">
    <property type="entry name" value="Growth_fac_rcpt_cys_sf"/>
</dbReference>
<dbReference type="InterPro" id="IPR024731">
    <property type="entry name" value="NELL2-like_EGF"/>
</dbReference>
<feature type="active site" description="Proton acceptor 1" evidence="15">
    <location>
        <position position="375"/>
    </location>
</feature>
<evidence type="ECO:0000256" key="11">
    <source>
        <dbReference type="ARBA" id="ARBA00023157"/>
    </source>
</evidence>
<dbReference type="Pfam" id="PF12947">
    <property type="entry name" value="EGF_3"/>
    <property type="match status" value="1"/>
</dbReference>
<evidence type="ECO:0000256" key="24">
    <source>
        <dbReference type="PROSITE-ProRule" id="PRU01355"/>
    </source>
</evidence>
<dbReference type="Gene3D" id="1.10.1370.30">
    <property type="match status" value="1"/>
</dbReference>
<evidence type="ECO:0000313" key="29">
    <source>
        <dbReference type="EMBL" id="KAJ8038456.1"/>
    </source>
</evidence>
<dbReference type="GO" id="GO:0005886">
    <property type="term" value="C:plasma membrane"/>
    <property type="evidence" value="ECO:0007669"/>
    <property type="project" value="TreeGrafter"/>
</dbReference>
<keyword evidence="30" id="KW-1185">Reference proteome</keyword>
<keyword evidence="26" id="KW-1133">Transmembrane helix</keyword>
<evidence type="ECO:0000256" key="19">
    <source>
        <dbReference type="PIRSR" id="PIRSR601548-3"/>
    </source>
</evidence>
<comment type="caution">
    <text evidence="23">Lacks conserved residue(s) required for the propagation of feature annotation.</text>
</comment>
<evidence type="ECO:0000256" key="5">
    <source>
        <dbReference type="ARBA" id="ARBA00022723"/>
    </source>
</evidence>
<keyword evidence="9 19" id="KW-0862">Zinc</keyword>
<keyword evidence="7" id="KW-0677">Repeat</keyword>
<sequence length="1339" mass="153011">MTAKSSLQWILFACIIYQASSSLKISKRDSTVEEVQEFLDEYEIRAQEVYSTSAFASWDYNTNVTDYNAQKSVEASGVAAIFALEAAQNGSQYEGDFPDEIQRQLDVISFLGAAALEDPVKIAEYSEILSDMMNTYSTGEVCRDDAPPECYNLDPGLDNIMAESDDYDELVWAWKGWRDEVGVANNDLYIRYVELSNEIAVANGYPDKGAMWRDNYEMGDDIIDVAYDIYETILPLYKELHAYVRRKLQGVHGDNIDLRGRLPANVLGDMWGRFWGNIYRNVVPYPEKPNIDVTDTMVEQNYTALQMFQLDDSFFTSMELIAAPEEFWEGSMIERPDDREIVCHATAWDFYNRKDYRIKMCTDVNMNDLLTIHHEMGHIQYYLQYKNQPISFRDGANIAFHEAVGEVMTLSVATPLHLQKIDLLEEAEPDTETDINFLLKMSLDTIGTLPFSLALEQWRWDVFDGTINSDNWMKRWWDLKHSIVGVKAPVERTEDDFDPGAMYHIVGDYSFLRYYLRTIIQFQFHKAMCDAKGHEGPLHTCDIYESTEAGEKLSNMLKLGSSKPWPDAMEQITGQRDMSADAIMEYFAPLQDWLQAKNAEMNEKIGWDDDQCTLGTDNCDDEFAICIEEDEGFTCQCIEGYEGNGQTCERRIVIFHSSIMTIYKYIMAVKFSLTLLLLCLIFGVSSSLKISKRDSTVEEVQLFLDQYEIRAQEVYSMSAFASWEYNTNVTDYNAQKSIEASGISAAFTQEAAENASRFEGNFPDDIQRQLDDISYAGTAALDDPAKIKEVSQVRSDMMSTYSTGEVCREEDPTECYKLDPGLDDIMANSDDYDELVWAWKGWRDVVGVANNDRYIRYVELSNEVALANGFPDKGALWRDNYEMGDEIIDVAYDIYGTILPLCKELHAYVRRKLYGVHGENIDLRGRLPANVLGDMWGRFWGNTYRNVVPYPDKPNIDVTDSMVEQNYTALQMFHLADSFFTSMGLIAAPEEFWEGSMIVRPEDREVVCHATAWDFSNRKDFRIKMCTDITMDDLLTIHHEMGHIQYYLQYKDQPISFRGGANIAFHEAVGEVMTLSVATPAHLQKINLLEEAEPDTETEINFLLKMSLSTIGTLPFSLALEQWRWDVFDGTVNSGNWMKRWWDLKHSIVGVKAPVERSEDDFDPGAMFHIVGDYSFMRYYMRTIIQFQFHKAMCDAKGHTGPLHTCDIYESSEAGERLSNMLELGSSKPWPDAMEQITGQRDISADAIMEYFAPLHEWLQAKNVEMDEKIGWDDDQCTLGTDNCDENALCIEEDDGFTCQCNEGYEGNGQKCEVSRAAGMHLPSLILVIVATALICFIM</sequence>
<dbReference type="InterPro" id="IPR001881">
    <property type="entry name" value="EGF-like_Ca-bd_dom"/>
</dbReference>
<keyword evidence="4 25" id="KW-0645">Protease</keyword>
<dbReference type="EMBL" id="JAIZAY010000007">
    <property type="protein sequence ID" value="KAJ8038456.1"/>
    <property type="molecule type" value="Genomic_DNA"/>
</dbReference>
<dbReference type="SUPFAM" id="SSF55486">
    <property type="entry name" value="Metalloproteases ('zincins'), catalytic domain"/>
    <property type="match status" value="2"/>
</dbReference>
<evidence type="ECO:0000256" key="6">
    <source>
        <dbReference type="ARBA" id="ARBA00022729"/>
    </source>
</evidence>
<evidence type="ECO:0000256" key="22">
    <source>
        <dbReference type="PIRSR" id="PIRSR601548-8"/>
    </source>
</evidence>
<reference evidence="29" key="1">
    <citation type="submission" date="2021-10" db="EMBL/GenBank/DDBJ databases">
        <title>Tropical sea cucumber genome reveals ecological adaptation and Cuvierian tubules defense mechanism.</title>
        <authorList>
            <person name="Chen T."/>
        </authorList>
    </citation>
    <scope>NUCLEOTIDE SEQUENCE</scope>
    <source>
        <strain evidence="29">Nanhai2018</strain>
        <tissue evidence="29">Muscle</tissue>
    </source>
</reference>
<dbReference type="OrthoDB" id="10029630at2759"/>
<evidence type="ECO:0000256" key="26">
    <source>
        <dbReference type="SAM" id="Phobius"/>
    </source>
</evidence>
<feature type="domain" description="EGF-like" evidence="28">
    <location>
        <begin position="1273"/>
        <end position="1313"/>
    </location>
</feature>
<keyword evidence="6 27" id="KW-0732">Signal</keyword>
<evidence type="ECO:0000256" key="8">
    <source>
        <dbReference type="ARBA" id="ARBA00022801"/>
    </source>
</evidence>
<dbReference type="SUPFAM" id="SSF57184">
    <property type="entry name" value="Growth factor receptor domain"/>
    <property type="match status" value="1"/>
</dbReference>
<dbReference type="PANTHER" id="PTHR10514">
    <property type="entry name" value="ANGIOTENSIN-CONVERTING ENZYME"/>
    <property type="match status" value="1"/>
</dbReference>
<evidence type="ECO:0000313" key="30">
    <source>
        <dbReference type="Proteomes" id="UP001152320"/>
    </source>
</evidence>
<evidence type="ECO:0000256" key="17">
    <source>
        <dbReference type="PIRSR" id="PIRSR601548-11"/>
    </source>
</evidence>
<keyword evidence="11 20" id="KW-1015">Disulfide bond</keyword>
<feature type="binding site" evidence="22">
    <location>
        <position position="402"/>
    </location>
    <ligand>
        <name>Zn(2+)</name>
        <dbReference type="ChEBI" id="CHEBI:29105"/>
        <label>2</label>
        <note>catalytic</note>
    </ligand>
</feature>
<dbReference type="PANTHER" id="PTHR10514:SF24">
    <property type="entry name" value="ANGIOTENSIN-CONVERTING ENZYME 2"/>
    <property type="match status" value="1"/>
</dbReference>
<proteinExistence type="inferred from homology"/>
<comment type="caution">
    <text evidence="29">The sequence shown here is derived from an EMBL/GenBank/DDBJ whole genome shotgun (WGS) entry which is preliminary data.</text>
</comment>
<feature type="binding site" evidence="19">
    <location>
        <position position="378"/>
    </location>
    <ligand>
        <name>Zn(2+)</name>
        <dbReference type="ChEBI" id="CHEBI:29105"/>
        <label>1</label>
        <note>catalytic</note>
    </ligand>
</feature>
<feature type="active site" description="Proton donor 2" evidence="17">
    <location>
        <position position="1169"/>
    </location>
</feature>
<keyword evidence="26" id="KW-0472">Membrane</keyword>
<feature type="transmembrane region" description="Helical" evidence="26">
    <location>
        <begin position="1320"/>
        <end position="1338"/>
    </location>
</feature>
<dbReference type="GO" id="GO:0008241">
    <property type="term" value="F:peptidyl-dipeptidase activity"/>
    <property type="evidence" value="ECO:0007669"/>
    <property type="project" value="UniProtKB-EC"/>
</dbReference>
<evidence type="ECO:0000256" key="12">
    <source>
        <dbReference type="ARBA" id="ARBA00023180"/>
    </source>
</evidence>
<dbReference type="PRINTS" id="PR00791">
    <property type="entry name" value="PEPDIPTASEA"/>
</dbReference>